<dbReference type="Pfam" id="PF20239">
    <property type="entry name" value="DUF6596"/>
    <property type="match status" value="1"/>
</dbReference>
<evidence type="ECO:0000259" key="1">
    <source>
        <dbReference type="Pfam" id="PF04542"/>
    </source>
</evidence>
<evidence type="ECO:0000259" key="3">
    <source>
        <dbReference type="Pfam" id="PF20239"/>
    </source>
</evidence>
<dbReference type="RefSeq" id="WP_222991852.1">
    <property type="nucleotide sequence ID" value="NZ_JAINVV010000009.1"/>
</dbReference>
<keyword evidence="5" id="KW-1185">Reference proteome</keyword>
<feature type="domain" description="RNA polymerase sigma factor 70 region 4 type 2" evidence="2">
    <location>
        <begin position="115"/>
        <end position="165"/>
    </location>
</feature>
<dbReference type="SUPFAM" id="SSF88659">
    <property type="entry name" value="Sigma3 and sigma4 domains of RNA polymerase sigma factors"/>
    <property type="match status" value="1"/>
</dbReference>
<accession>A0ABS7PTW9</accession>
<comment type="caution">
    <text evidence="4">The sequence shown here is derived from an EMBL/GenBank/DDBJ whole genome shotgun (WGS) entry which is preliminary data.</text>
</comment>
<dbReference type="Pfam" id="PF04542">
    <property type="entry name" value="Sigma70_r2"/>
    <property type="match status" value="1"/>
</dbReference>
<organism evidence="4 5">
    <name type="scientific">Sphingomonas colocasiae</name>
    <dbReference type="NCBI Taxonomy" id="1848973"/>
    <lineage>
        <taxon>Bacteria</taxon>
        <taxon>Pseudomonadati</taxon>
        <taxon>Pseudomonadota</taxon>
        <taxon>Alphaproteobacteria</taxon>
        <taxon>Sphingomonadales</taxon>
        <taxon>Sphingomonadaceae</taxon>
        <taxon>Sphingomonas</taxon>
    </lineage>
</organism>
<evidence type="ECO:0008006" key="6">
    <source>
        <dbReference type="Google" id="ProtNLM"/>
    </source>
</evidence>
<evidence type="ECO:0000313" key="4">
    <source>
        <dbReference type="EMBL" id="MBY8824787.1"/>
    </source>
</evidence>
<gene>
    <name evidence="4" type="ORF">K7G82_20955</name>
</gene>
<dbReference type="Proteomes" id="UP000706039">
    <property type="component" value="Unassembled WGS sequence"/>
</dbReference>
<dbReference type="EMBL" id="JAINVV010000009">
    <property type="protein sequence ID" value="MBY8824787.1"/>
    <property type="molecule type" value="Genomic_DNA"/>
</dbReference>
<dbReference type="SUPFAM" id="SSF88946">
    <property type="entry name" value="Sigma2 domain of RNA polymerase sigma factors"/>
    <property type="match status" value="1"/>
</dbReference>
<dbReference type="InterPro" id="IPR046531">
    <property type="entry name" value="DUF6596"/>
</dbReference>
<dbReference type="PANTHER" id="PTHR47756:SF2">
    <property type="entry name" value="BLL6612 PROTEIN"/>
    <property type="match status" value="1"/>
</dbReference>
<dbReference type="InterPro" id="IPR013249">
    <property type="entry name" value="RNA_pol_sigma70_r4_t2"/>
</dbReference>
<evidence type="ECO:0000313" key="5">
    <source>
        <dbReference type="Proteomes" id="UP000706039"/>
    </source>
</evidence>
<dbReference type="InterPro" id="IPR013324">
    <property type="entry name" value="RNA_pol_sigma_r3/r4-like"/>
</dbReference>
<sequence length="405" mass="43828">MRHALNSARAIEAAYRADWARLLSLLARRFDDLDLAEDALADAFASAARAWDAGGVPERPSAWLMRAAIRKAIDRLRRSATANNARRLLVIDAEDGCMDTVDPDTLPDERLALIFTCCHPALAREAQVALTLRLVVGLATPEIARLFLVAEPSMAARLTRAKRKIAAARIPFREPEPAERAERRDGVLAVIYLLFTEGYAGSGATLIRTALAEEAIRLGGLLHMLMPGDGEVAALLALMMLQHARRFARVDEDGALILLKDQDRDLWQDDEIAAARALIATPAPEGSYRLQALIAAAHCTAEGSDWPTIAALYARLDALTGSPVVRLNRAVAVAEAVHPAAGLALLEGLDDRLGDHARLALVRGELFARTGRTGDAIAALRQAATQAANMVERRHIEARIAALRD</sequence>
<dbReference type="Gene3D" id="1.10.1740.10">
    <property type="match status" value="1"/>
</dbReference>
<feature type="domain" description="RNA polymerase sigma-70 region 2" evidence="1">
    <location>
        <begin position="21"/>
        <end position="79"/>
    </location>
</feature>
<name>A0ABS7PTW9_9SPHN</name>
<dbReference type="InterPro" id="IPR007627">
    <property type="entry name" value="RNA_pol_sigma70_r2"/>
</dbReference>
<dbReference type="Pfam" id="PF08281">
    <property type="entry name" value="Sigma70_r4_2"/>
    <property type="match status" value="1"/>
</dbReference>
<dbReference type="InterPro" id="IPR013325">
    <property type="entry name" value="RNA_pol_sigma_r2"/>
</dbReference>
<protein>
    <recommendedName>
        <fullName evidence="6">RNA polymerase subunit sigma-24</fullName>
    </recommendedName>
</protein>
<dbReference type="PANTHER" id="PTHR47756">
    <property type="entry name" value="BLL6612 PROTEIN-RELATED"/>
    <property type="match status" value="1"/>
</dbReference>
<reference evidence="4 5" key="1">
    <citation type="submission" date="2021-08" db="EMBL/GenBank/DDBJ databases">
        <authorList>
            <person name="Tuo L."/>
        </authorList>
    </citation>
    <scope>NUCLEOTIDE SEQUENCE [LARGE SCALE GENOMIC DNA]</scope>
    <source>
        <strain evidence="4 5">JCM 31229</strain>
    </source>
</reference>
<evidence type="ECO:0000259" key="2">
    <source>
        <dbReference type="Pfam" id="PF08281"/>
    </source>
</evidence>
<feature type="domain" description="DUF6596" evidence="3">
    <location>
        <begin position="183"/>
        <end position="280"/>
    </location>
</feature>
<proteinExistence type="predicted"/>